<dbReference type="PROSITE" id="PS00362">
    <property type="entry name" value="RIBOSOMAL_S15"/>
    <property type="match status" value="1"/>
</dbReference>
<dbReference type="SMART" id="SM01387">
    <property type="entry name" value="Ribosomal_S15"/>
    <property type="match status" value="1"/>
</dbReference>
<dbReference type="Proteomes" id="UP000249008">
    <property type="component" value="Chromosome 1"/>
</dbReference>
<keyword evidence="4 6" id="KW-0694">RNA-binding</keyword>
<dbReference type="FunFam" id="1.10.287.10:FF:000002">
    <property type="entry name" value="30S ribosomal protein S15"/>
    <property type="match status" value="1"/>
</dbReference>
<dbReference type="HAMAP" id="MF_01343_B">
    <property type="entry name" value="Ribosomal_uS15_B"/>
    <property type="match status" value="1"/>
</dbReference>
<dbReference type="EMBL" id="LS483487">
    <property type="protein sequence ID" value="SQJ04060.1"/>
    <property type="molecule type" value="Genomic_DNA"/>
</dbReference>
<comment type="similarity">
    <text evidence="4 5">Belongs to the universal ribosomal protein uS15 family.</text>
</comment>
<dbReference type="SUPFAM" id="SSF47060">
    <property type="entry name" value="S15/NS1 RNA-binding domain"/>
    <property type="match status" value="1"/>
</dbReference>
<evidence type="ECO:0000256" key="5">
    <source>
        <dbReference type="RuleBase" id="RU003919"/>
    </source>
</evidence>
<evidence type="ECO:0000313" key="8">
    <source>
        <dbReference type="Proteomes" id="UP000249008"/>
    </source>
</evidence>
<keyword evidence="1 4" id="KW-0689">Ribosomal protein</keyword>
<evidence type="ECO:0000256" key="1">
    <source>
        <dbReference type="ARBA" id="ARBA00022980"/>
    </source>
</evidence>
<reference evidence="7 8" key="1">
    <citation type="submission" date="2018-06" db="EMBL/GenBank/DDBJ databases">
        <authorList>
            <consortium name="Pathogen Informatics"/>
            <person name="Doyle S."/>
        </authorList>
    </citation>
    <scope>NUCLEOTIDE SEQUENCE [LARGE SCALE GENOMIC DNA]</scope>
    <source>
        <strain evidence="7 8">NCTC12112</strain>
    </source>
</reference>
<dbReference type="GO" id="GO:0006412">
    <property type="term" value="P:translation"/>
    <property type="evidence" value="ECO:0007669"/>
    <property type="project" value="UniProtKB-UniRule"/>
</dbReference>
<dbReference type="InterPro" id="IPR005290">
    <property type="entry name" value="Ribosomal_uS15_bac-type"/>
</dbReference>
<comment type="subunit">
    <text evidence="3 4">Part of the 30S ribosomal subunit. Forms a bridge to the 50S subunit in the 70S ribosome, contacting the 23S rRNA.</text>
</comment>
<dbReference type="GO" id="GO:0019843">
    <property type="term" value="F:rRNA binding"/>
    <property type="evidence" value="ECO:0007669"/>
    <property type="project" value="UniProtKB-UniRule"/>
</dbReference>
<accession>A0AAX2JAY2</accession>
<proteinExistence type="inferred from homology"/>
<dbReference type="InterPro" id="IPR000589">
    <property type="entry name" value="Ribosomal_uS15"/>
</dbReference>
<comment type="function">
    <text evidence="4">Forms an intersubunit bridge (bridge B4) with the 23S rRNA of the 50S subunit in the ribosome.</text>
</comment>
<dbReference type="GO" id="GO:0003735">
    <property type="term" value="F:structural constituent of ribosome"/>
    <property type="evidence" value="ECO:0007669"/>
    <property type="project" value="InterPro"/>
</dbReference>
<keyword evidence="2 4" id="KW-0687">Ribonucleoprotein</keyword>
<dbReference type="NCBIfam" id="TIGR00952">
    <property type="entry name" value="S15_bact"/>
    <property type="match status" value="1"/>
</dbReference>
<gene>
    <name evidence="4 7" type="primary">rpsO</name>
    <name evidence="7" type="ORF">NCTC12112_01830</name>
</gene>
<dbReference type="PANTHER" id="PTHR23321:SF26">
    <property type="entry name" value="SMALL RIBOSOMAL SUBUNIT PROTEIN US15M"/>
    <property type="match status" value="1"/>
</dbReference>
<keyword evidence="4 6" id="KW-0699">rRNA-binding</keyword>
<dbReference type="Gene3D" id="6.10.250.3130">
    <property type="match status" value="1"/>
</dbReference>
<evidence type="ECO:0000256" key="2">
    <source>
        <dbReference type="ARBA" id="ARBA00023274"/>
    </source>
</evidence>
<dbReference type="Gene3D" id="1.10.287.10">
    <property type="entry name" value="S15/NS1, RNA-binding"/>
    <property type="match status" value="1"/>
</dbReference>
<dbReference type="InterPro" id="IPR009068">
    <property type="entry name" value="uS15_NS1_RNA-bd_sf"/>
</dbReference>
<dbReference type="GO" id="GO:0022627">
    <property type="term" value="C:cytosolic small ribosomal subunit"/>
    <property type="evidence" value="ECO:0007669"/>
    <property type="project" value="TreeGrafter"/>
</dbReference>
<name>A0AAX2JAY2_9FUSO</name>
<comment type="function">
    <text evidence="4 6">One of the primary rRNA binding proteins, it binds directly to 16S rRNA where it helps nucleate assembly of the platform of the 30S subunit by binding and bridging several RNA helices of the 16S rRNA.</text>
</comment>
<evidence type="ECO:0000256" key="4">
    <source>
        <dbReference type="HAMAP-Rule" id="MF_01343"/>
    </source>
</evidence>
<organism evidence="7 8">
    <name type="scientific">Fusobacterium ulcerans</name>
    <dbReference type="NCBI Taxonomy" id="861"/>
    <lineage>
        <taxon>Bacteria</taxon>
        <taxon>Fusobacteriati</taxon>
        <taxon>Fusobacteriota</taxon>
        <taxon>Fusobacteriia</taxon>
        <taxon>Fusobacteriales</taxon>
        <taxon>Fusobacteriaceae</taxon>
        <taxon>Fusobacterium</taxon>
    </lineage>
</organism>
<protein>
    <recommendedName>
        <fullName evidence="4">Small ribosomal subunit protein uS15</fullName>
    </recommendedName>
</protein>
<evidence type="ECO:0000313" key="7">
    <source>
        <dbReference type="EMBL" id="SQJ04060.1"/>
    </source>
</evidence>
<evidence type="ECO:0000256" key="3">
    <source>
        <dbReference type="ARBA" id="ARBA00064542"/>
    </source>
</evidence>
<dbReference type="Pfam" id="PF00312">
    <property type="entry name" value="Ribosomal_S15"/>
    <property type="match status" value="1"/>
</dbReference>
<sequence>MAMRSKAEIVKEFGKFEGDTGSTEVQIALLTEKINHLTDHLRVHKKDFHSRLGLLKMVGQRKRLLAYLTKKDLEGYRNLIARLGIRK</sequence>
<dbReference type="PANTHER" id="PTHR23321">
    <property type="entry name" value="RIBOSOMAL PROTEIN S15, BACTERIAL AND ORGANELLAR"/>
    <property type="match status" value="1"/>
</dbReference>
<dbReference type="AlphaFoldDB" id="A0AAX2JAY2"/>
<evidence type="ECO:0000256" key="6">
    <source>
        <dbReference type="RuleBase" id="RU004524"/>
    </source>
</evidence>
<dbReference type="CDD" id="cd00353">
    <property type="entry name" value="Ribosomal_S15p_S13e"/>
    <property type="match status" value="1"/>
</dbReference>